<keyword evidence="1" id="KW-0732">Signal</keyword>
<evidence type="ECO:0000313" key="3">
    <source>
        <dbReference type="Proteomes" id="UP000439522"/>
    </source>
</evidence>
<dbReference type="AlphaFoldDB" id="A0A6I4TA85"/>
<name>A0A6I4TA85_9SPHN</name>
<organism evidence="2 3">
    <name type="scientific">Tsuneonella aeria</name>
    <dbReference type="NCBI Taxonomy" id="1837929"/>
    <lineage>
        <taxon>Bacteria</taxon>
        <taxon>Pseudomonadati</taxon>
        <taxon>Pseudomonadota</taxon>
        <taxon>Alphaproteobacteria</taxon>
        <taxon>Sphingomonadales</taxon>
        <taxon>Erythrobacteraceae</taxon>
        <taxon>Tsuneonella</taxon>
    </lineage>
</organism>
<evidence type="ECO:0000256" key="1">
    <source>
        <dbReference type="SAM" id="SignalP"/>
    </source>
</evidence>
<reference evidence="2 3" key="1">
    <citation type="submission" date="2019-12" db="EMBL/GenBank/DDBJ databases">
        <title>Genomic-based taxomic classification of the family Erythrobacteraceae.</title>
        <authorList>
            <person name="Xu L."/>
        </authorList>
    </citation>
    <scope>NUCLEOTIDE SEQUENCE [LARGE SCALE GENOMIC DNA]</scope>
    <source>
        <strain evidence="2 3">100921-2</strain>
    </source>
</reference>
<dbReference type="RefSeq" id="WP_160609817.1">
    <property type="nucleotide sequence ID" value="NZ_WTZA01000001.1"/>
</dbReference>
<accession>A0A6I4TA85</accession>
<dbReference type="InterPro" id="IPR007433">
    <property type="entry name" value="DUF481"/>
</dbReference>
<protein>
    <submittedName>
        <fullName evidence="2">DUF481 domain-containing protein</fullName>
    </submittedName>
</protein>
<dbReference type="Pfam" id="PF04338">
    <property type="entry name" value="DUF481"/>
    <property type="match status" value="1"/>
</dbReference>
<feature type="signal peptide" evidence="1">
    <location>
        <begin position="1"/>
        <end position="21"/>
    </location>
</feature>
<gene>
    <name evidence="2" type="ORF">GRI40_02155</name>
</gene>
<keyword evidence="3" id="KW-1185">Reference proteome</keyword>
<dbReference type="Proteomes" id="UP000439522">
    <property type="component" value="Unassembled WGS sequence"/>
</dbReference>
<proteinExistence type="predicted"/>
<feature type="chain" id="PRO_5026151228" evidence="1">
    <location>
        <begin position="22"/>
        <end position="315"/>
    </location>
</feature>
<comment type="caution">
    <text evidence="2">The sequence shown here is derived from an EMBL/GenBank/DDBJ whole genome shotgun (WGS) entry which is preliminary data.</text>
</comment>
<evidence type="ECO:0000313" key="2">
    <source>
        <dbReference type="EMBL" id="MXO74023.1"/>
    </source>
</evidence>
<dbReference type="EMBL" id="WTZA01000001">
    <property type="protein sequence ID" value="MXO74023.1"/>
    <property type="molecule type" value="Genomic_DNA"/>
</dbReference>
<dbReference type="OrthoDB" id="7341471at2"/>
<sequence>MLKTTIFLAFSGLAWTMSANAALPAPVRDMIRAAIATGDAAKVATVAEIARAAYPGDVAEVDALERDFHAQHAAAAAAEDAALAEARRNAGVFDLWKGRGELSGFRSTGNSDNAGIGGSVTLTRTGPAWSHKLTGRADVQRSRGQTTRDQLTALYEPRIEIREGLFAYGLAQYERDRFQGFAGRYAVSGGVGYRLVHGPKMDLSIKTGPAYRVTHFVDGGRDSRLAGLFGLDFDWRIAEGLIFTQDANAVAAAGGAAVALVDSRSTTVNLVSGLEAKVTRRLSTRVSYSVDYDSEPAIGRATTDTMTRFGFVYGF</sequence>